<protein>
    <recommendedName>
        <fullName evidence="3">Type II toxin-antitoxin system HicB family antitoxin</fullName>
    </recommendedName>
</protein>
<proteinExistence type="predicted"/>
<evidence type="ECO:0008006" key="3">
    <source>
        <dbReference type="Google" id="ProtNLM"/>
    </source>
</evidence>
<gene>
    <name evidence="1" type="ORF">AAA081_08925</name>
</gene>
<dbReference type="InterPro" id="IPR035069">
    <property type="entry name" value="TTHA1013/TTHA0281-like"/>
</dbReference>
<organism evidence="1 2">
    <name type="scientific">Aedoeadaptatus acetigenes</name>
    <dbReference type="NCBI Taxonomy" id="2981723"/>
    <lineage>
        <taxon>Bacteria</taxon>
        <taxon>Bacillati</taxon>
        <taxon>Bacillota</taxon>
        <taxon>Tissierellia</taxon>
        <taxon>Tissierellales</taxon>
        <taxon>Peptoniphilaceae</taxon>
        <taxon>Aedoeadaptatus</taxon>
    </lineage>
</organism>
<dbReference type="RefSeq" id="WP_148472011.1">
    <property type="nucleotide sequence ID" value="NZ_JAOQJD010000002.1"/>
</dbReference>
<dbReference type="Proteomes" id="UP001481872">
    <property type="component" value="Unassembled WGS sequence"/>
</dbReference>
<keyword evidence="2" id="KW-1185">Reference proteome</keyword>
<dbReference type="SUPFAM" id="SSF143100">
    <property type="entry name" value="TTHA1013/TTHA0281-like"/>
    <property type="match status" value="1"/>
</dbReference>
<evidence type="ECO:0000313" key="1">
    <source>
        <dbReference type="EMBL" id="MEQ3354412.1"/>
    </source>
</evidence>
<dbReference type="EMBL" id="JBBNPS010000045">
    <property type="protein sequence ID" value="MEQ3354412.1"/>
    <property type="molecule type" value="Genomic_DNA"/>
</dbReference>
<accession>A0ABV1JB39</accession>
<evidence type="ECO:0000313" key="2">
    <source>
        <dbReference type="Proteomes" id="UP001481872"/>
    </source>
</evidence>
<comment type="caution">
    <text evidence="1">The sequence shown here is derived from an EMBL/GenBank/DDBJ whole genome shotgun (WGS) entry which is preliminary data.</text>
</comment>
<reference evidence="1 2" key="1">
    <citation type="submission" date="2024-04" db="EMBL/GenBank/DDBJ databases">
        <title>Human intestinal bacterial collection.</title>
        <authorList>
            <person name="Pauvert C."/>
            <person name="Hitch T.C.A."/>
            <person name="Clavel T."/>
        </authorList>
    </citation>
    <scope>NUCLEOTIDE SEQUENCE [LARGE SCALE GENOMIC DNA]</scope>
    <source>
        <strain evidence="1 2">CLA-SR-H026</strain>
    </source>
</reference>
<sequence>MVNYIVHKNFIGEYQFYEDKQEFYGNILGIEPVIDFCGNTKKELEESFKEGVETYIEEFNIKKGFEELLVI</sequence>
<name>A0ABV1JB39_9FIRM</name>